<name>A0A151ZEZ4_TIELA</name>
<dbReference type="PANTHER" id="PTHR48023:SF4">
    <property type="entry name" value="D-XYLOSE-PROTON SYMPORTER-LIKE 2"/>
    <property type="match status" value="1"/>
</dbReference>
<dbReference type="InterPro" id="IPR005828">
    <property type="entry name" value="MFS_sugar_transport-like"/>
</dbReference>
<dbReference type="InterPro" id="IPR020846">
    <property type="entry name" value="MFS_dom"/>
</dbReference>
<feature type="transmembrane region" description="Helical" evidence="8">
    <location>
        <begin position="100"/>
        <end position="125"/>
    </location>
</feature>
<dbReference type="InterPro" id="IPR036259">
    <property type="entry name" value="MFS_trans_sf"/>
</dbReference>
<feature type="domain" description="Major facilitator superfamily (MFS) profile" evidence="9">
    <location>
        <begin position="13"/>
        <end position="422"/>
    </location>
</feature>
<dbReference type="Gene3D" id="1.20.1250.20">
    <property type="entry name" value="MFS general substrate transporter like domains"/>
    <property type="match status" value="2"/>
</dbReference>
<keyword evidence="5 8" id="KW-1133">Transmembrane helix</keyword>
<dbReference type="Pfam" id="PF00083">
    <property type="entry name" value="Sugar_tr"/>
    <property type="match status" value="1"/>
</dbReference>
<keyword evidence="4 8" id="KW-0812">Transmembrane</keyword>
<dbReference type="NCBIfam" id="TIGR00879">
    <property type="entry name" value="SP"/>
    <property type="match status" value="1"/>
</dbReference>
<accession>A0A151ZEZ4</accession>
<dbReference type="InterPro" id="IPR050820">
    <property type="entry name" value="MFS_Sugar_Transporter"/>
</dbReference>
<feature type="transmembrane region" description="Helical" evidence="8">
    <location>
        <begin position="274"/>
        <end position="294"/>
    </location>
</feature>
<dbReference type="PANTHER" id="PTHR48023">
    <property type="entry name" value="D-XYLOSE-PROTON SYMPORTER-LIKE 2"/>
    <property type="match status" value="1"/>
</dbReference>
<evidence type="ECO:0000313" key="11">
    <source>
        <dbReference type="Proteomes" id="UP000076078"/>
    </source>
</evidence>
<dbReference type="OrthoDB" id="4142200at2759"/>
<dbReference type="STRING" id="361077.A0A151ZEZ4"/>
<dbReference type="EMBL" id="LODT01000029">
    <property type="protein sequence ID" value="KYQ92533.1"/>
    <property type="molecule type" value="Genomic_DNA"/>
</dbReference>
<dbReference type="InParanoid" id="A0A151ZEZ4"/>
<dbReference type="OMA" id="NAIMVPS"/>
<dbReference type="GO" id="GO:0016020">
    <property type="term" value="C:membrane"/>
    <property type="evidence" value="ECO:0007669"/>
    <property type="project" value="UniProtKB-SubCell"/>
</dbReference>
<evidence type="ECO:0000256" key="6">
    <source>
        <dbReference type="ARBA" id="ARBA00023136"/>
    </source>
</evidence>
<evidence type="ECO:0000256" key="7">
    <source>
        <dbReference type="RuleBase" id="RU003346"/>
    </source>
</evidence>
<dbReference type="CDD" id="cd17315">
    <property type="entry name" value="MFS_GLUT_like"/>
    <property type="match status" value="1"/>
</dbReference>
<keyword evidence="11" id="KW-1185">Reference proteome</keyword>
<feature type="transmembrane region" description="Helical" evidence="8">
    <location>
        <begin position="400"/>
        <end position="418"/>
    </location>
</feature>
<feature type="transmembrane region" description="Helical" evidence="8">
    <location>
        <begin position="169"/>
        <end position="188"/>
    </location>
</feature>
<dbReference type="FunCoup" id="A0A151ZEZ4">
    <property type="interactions" value="13"/>
</dbReference>
<dbReference type="AlphaFoldDB" id="A0A151ZEZ4"/>
<evidence type="ECO:0000256" key="8">
    <source>
        <dbReference type="SAM" id="Phobius"/>
    </source>
</evidence>
<evidence type="ECO:0000259" key="9">
    <source>
        <dbReference type="PROSITE" id="PS50850"/>
    </source>
</evidence>
<keyword evidence="6 8" id="KW-0472">Membrane</keyword>
<feature type="transmembrane region" description="Helical" evidence="8">
    <location>
        <begin position="47"/>
        <end position="71"/>
    </location>
</feature>
<comment type="subcellular location">
    <subcellularLocation>
        <location evidence="1">Membrane</location>
        <topology evidence="1">Multi-pass membrane protein</topology>
    </subcellularLocation>
</comment>
<reference evidence="10 11" key="1">
    <citation type="submission" date="2015-12" db="EMBL/GenBank/DDBJ databases">
        <title>Dictyostelia acquired genes for synthesis and detection of signals that induce cell-type specialization by lateral gene transfer from prokaryotes.</title>
        <authorList>
            <person name="Gloeckner G."/>
            <person name="Schaap P."/>
        </authorList>
    </citation>
    <scope>NUCLEOTIDE SEQUENCE [LARGE SCALE GENOMIC DNA]</scope>
    <source>
        <strain evidence="10 11">TK</strain>
    </source>
</reference>
<evidence type="ECO:0000256" key="3">
    <source>
        <dbReference type="ARBA" id="ARBA00022448"/>
    </source>
</evidence>
<dbReference type="InterPro" id="IPR003663">
    <property type="entry name" value="Sugar/inositol_transpt"/>
</dbReference>
<feature type="transmembrane region" description="Helical" evidence="8">
    <location>
        <begin position="330"/>
        <end position="356"/>
    </location>
</feature>
<feature type="transmembrane region" description="Helical" evidence="8">
    <location>
        <begin position="78"/>
        <end position="94"/>
    </location>
</feature>
<feature type="transmembrane region" description="Helical" evidence="8">
    <location>
        <begin position="301"/>
        <end position="324"/>
    </location>
</feature>
<feature type="transmembrane region" description="Helical" evidence="8">
    <location>
        <begin position="234"/>
        <end position="254"/>
    </location>
</feature>
<keyword evidence="3 7" id="KW-0813">Transport</keyword>
<dbReference type="PROSITE" id="PS50850">
    <property type="entry name" value="MFS"/>
    <property type="match status" value="1"/>
</dbReference>
<evidence type="ECO:0000256" key="5">
    <source>
        <dbReference type="ARBA" id="ARBA00022989"/>
    </source>
</evidence>
<comment type="similarity">
    <text evidence="2 7">Belongs to the major facilitator superfamily. Sugar transporter (TC 2.A.1.1) family.</text>
</comment>
<dbReference type="GO" id="GO:1904659">
    <property type="term" value="P:D-glucose transmembrane transport"/>
    <property type="evidence" value="ECO:0007669"/>
    <property type="project" value="TreeGrafter"/>
</dbReference>
<evidence type="ECO:0000256" key="4">
    <source>
        <dbReference type="ARBA" id="ARBA00022692"/>
    </source>
</evidence>
<comment type="caution">
    <text evidence="10">The sequence shown here is derived from an EMBL/GenBank/DDBJ whole genome shotgun (WGS) entry which is preliminary data.</text>
</comment>
<dbReference type="Proteomes" id="UP000076078">
    <property type="component" value="Unassembled WGS sequence"/>
</dbReference>
<gene>
    <name evidence="10" type="ORF">DLAC_06525</name>
</gene>
<feature type="transmembrane region" description="Helical" evidence="8">
    <location>
        <begin position="137"/>
        <end position="157"/>
    </location>
</feature>
<proteinExistence type="inferred from homology"/>
<dbReference type="GO" id="GO:0022857">
    <property type="term" value="F:transmembrane transporter activity"/>
    <property type="evidence" value="ECO:0007669"/>
    <property type="project" value="InterPro"/>
</dbReference>
<sequence>MKSYEFGKKPWFVVLLSVMGGLIFGYNTGIIVGALNPIGDLFNLNTIIKGIVVCSILLGCLIGAVGGGMVADRIGRKPIILFVAICTIGGAIGSSVVSNVVAICIIRVILGLGVGCASSVCPLMVSEVVPKEKKGIYGSFFQIAITVGILIANVLALVLKNIGPNNWRWMFAIGSVPGFPLIFIWLTIQESPIYLEKKRQQAIDRLNNSTSNTAGNYNQQGSIMQLFAKKNRKPMFTGFVLAVVAQLTGINAFMYFSTDIFKDAGIKGTYGPDIAAIVLQIWNVSTTLIAIFLVDRVGRKVLLFTGAAVMTVCDLLIALFFVVLTGEAKGWASIVFLFIFIAGFEASIGTLFWFVINEILPQDIKNIGSPIINAMQWFFNLLLSFFFLSVVHYLGQSVMFWIFGGIGLICTLGLFILLPPLKNANSVDQSTEDLTNVKSNQTTFDKSTIEDENNSSSSGGAQQMERELMKLKEFDRVNNNINSPLSQSTA</sequence>
<organism evidence="10 11">
    <name type="scientific">Tieghemostelium lacteum</name>
    <name type="common">Slime mold</name>
    <name type="synonym">Dictyostelium lacteum</name>
    <dbReference type="NCBI Taxonomy" id="361077"/>
    <lineage>
        <taxon>Eukaryota</taxon>
        <taxon>Amoebozoa</taxon>
        <taxon>Evosea</taxon>
        <taxon>Eumycetozoa</taxon>
        <taxon>Dictyostelia</taxon>
        <taxon>Dictyosteliales</taxon>
        <taxon>Raperosteliaceae</taxon>
        <taxon>Tieghemostelium</taxon>
    </lineage>
</organism>
<protein>
    <submittedName>
        <fullName evidence="10">Sugar transporter family protein</fullName>
    </submittedName>
</protein>
<evidence type="ECO:0000256" key="1">
    <source>
        <dbReference type="ARBA" id="ARBA00004141"/>
    </source>
</evidence>
<dbReference type="InterPro" id="IPR005829">
    <property type="entry name" value="Sugar_transporter_CS"/>
</dbReference>
<feature type="transmembrane region" description="Helical" evidence="8">
    <location>
        <begin position="377"/>
        <end position="394"/>
    </location>
</feature>
<dbReference type="PROSITE" id="PS00216">
    <property type="entry name" value="SUGAR_TRANSPORT_1"/>
    <property type="match status" value="2"/>
</dbReference>
<dbReference type="SUPFAM" id="SSF103473">
    <property type="entry name" value="MFS general substrate transporter"/>
    <property type="match status" value="1"/>
</dbReference>
<keyword evidence="10" id="KW-0762">Sugar transport</keyword>
<evidence type="ECO:0000256" key="2">
    <source>
        <dbReference type="ARBA" id="ARBA00010992"/>
    </source>
</evidence>
<dbReference type="PRINTS" id="PR00171">
    <property type="entry name" value="SUGRTRNSPORT"/>
</dbReference>
<evidence type="ECO:0000313" key="10">
    <source>
        <dbReference type="EMBL" id="KYQ92533.1"/>
    </source>
</evidence>
<feature type="transmembrane region" description="Helical" evidence="8">
    <location>
        <begin position="12"/>
        <end position="35"/>
    </location>
</feature>